<dbReference type="InterPro" id="IPR036188">
    <property type="entry name" value="FAD/NAD-bd_sf"/>
</dbReference>
<accession>A0A059E6F3</accession>
<dbReference type="PRINTS" id="PR01001">
    <property type="entry name" value="FADG3PDH"/>
</dbReference>
<dbReference type="GO" id="GO:0004368">
    <property type="term" value="F:glycerol-3-phosphate dehydrogenase (quinone) activity"/>
    <property type="evidence" value="ECO:0007669"/>
    <property type="project" value="UniProtKB-EC"/>
</dbReference>
<evidence type="ECO:0000256" key="3">
    <source>
        <dbReference type="ARBA" id="ARBA00022630"/>
    </source>
</evidence>
<dbReference type="Gene3D" id="3.50.50.60">
    <property type="entry name" value="FAD/NAD(P)-binding domain"/>
    <property type="match status" value="1"/>
</dbReference>
<sequence>MHDILVIGGGINGTGIARDAAGRGLDVVLCEKDDLAQHTSSSSTKLIHGGLRYLEQYDFSLVRKALIEREILLKAAPHIIWPMRFVLPHHKALRPAWLIRLGLFIYDHLGGRKILPATTTLRRKSTSKLDALKDEFRLAFEYSDCWVEDSRLVVLNAVDAKARGAEILTQTRCTSLTRHTDHWEAVLETSGETHTRQFKAVVNAAGAWVDDILDLDSNQPDVTHLRLVKGSHIIVPRWHEGDHAYFFQNGDGRIMFAIPYERGEFTLIGTTDVPYDADRDKVEITQDEIEYLCDGASEYYKVPVTPADVAATYSGVRPLYDDHAANASKVTRDYVLKLDDGAGAPILSVFGGKITTYRELAEDAMATLAGIFSETAPDWTQTASLPGGDIPDADFSSFLGELLREYAALDPALIERLARAYGTRVRLLLGKAESEAGLGRAFGAGLFEAEVNYLVESEFARSAEDILWRRSKLGLHMSENERRAFADWFAEHYGA</sequence>
<protein>
    <recommendedName>
        <fullName evidence="6">Glycerol-3-phosphate dehydrogenase</fullName>
        <ecNumber evidence="6">1.1.5.3</ecNumber>
    </recommendedName>
</protein>
<evidence type="ECO:0000313" key="10">
    <source>
        <dbReference type="Proteomes" id="UP000024547"/>
    </source>
</evidence>
<dbReference type="Gene3D" id="3.30.9.10">
    <property type="entry name" value="D-Amino Acid Oxidase, subunit A, domain 2"/>
    <property type="match status" value="1"/>
</dbReference>
<comment type="similarity">
    <text evidence="2 6">Belongs to the FAD-dependent glycerol-3-phosphate dehydrogenase family.</text>
</comment>
<dbReference type="PANTHER" id="PTHR11985">
    <property type="entry name" value="GLYCEROL-3-PHOSPHATE DEHYDROGENASE"/>
    <property type="match status" value="1"/>
</dbReference>
<dbReference type="STRING" id="1280948.HY36_14485"/>
<dbReference type="SUPFAM" id="SSF51905">
    <property type="entry name" value="FAD/NAD(P)-binding domain"/>
    <property type="match status" value="1"/>
</dbReference>
<dbReference type="EMBL" id="AWFH01000006">
    <property type="protein sequence ID" value="KCZ63499.1"/>
    <property type="molecule type" value="Genomic_DNA"/>
</dbReference>
<evidence type="ECO:0000256" key="4">
    <source>
        <dbReference type="ARBA" id="ARBA00022827"/>
    </source>
</evidence>
<comment type="cofactor">
    <cofactor evidence="1 6">
        <name>FAD</name>
        <dbReference type="ChEBI" id="CHEBI:57692"/>
    </cofactor>
</comment>
<comment type="caution">
    <text evidence="9">The sequence shown here is derived from an EMBL/GenBank/DDBJ whole genome shotgun (WGS) entry which is preliminary data.</text>
</comment>
<evidence type="ECO:0000256" key="6">
    <source>
        <dbReference type="RuleBase" id="RU361217"/>
    </source>
</evidence>
<organism evidence="9 10">
    <name type="scientific">Hyphomonas atlantica</name>
    <dbReference type="NCBI Taxonomy" id="1280948"/>
    <lineage>
        <taxon>Bacteria</taxon>
        <taxon>Pseudomonadati</taxon>
        <taxon>Pseudomonadota</taxon>
        <taxon>Alphaproteobacteria</taxon>
        <taxon>Hyphomonadales</taxon>
        <taxon>Hyphomonadaceae</taxon>
        <taxon>Hyphomonas</taxon>
    </lineage>
</organism>
<dbReference type="eggNOG" id="COG0578">
    <property type="taxonomic scope" value="Bacteria"/>
</dbReference>
<dbReference type="Gene3D" id="1.10.8.870">
    <property type="entry name" value="Alpha-glycerophosphate oxidase, cap domain"/>
    <property type="match status" value="1"/>
</dbReference>
<evidence type="ECO:0000256" key="1">
    <source>
        <dbReference type="ARBA" id="ARBA00001974"/>
    </source>
</evidence>
<dbReference type="InterPro" id="IPR006076">
    <property type="entry name" value="FAD-dep_OxRdtase"/>
</dbReference>
<comment type="catalytic activity">
    <reaction evidence="6">
        <text>a quinone + sn-glycerol 3-phosphate = dihydroxyacetone phosphate + a quinol</text>
        <dbReference type="Rhea" id="RHEA:18977"/>
        <dbReference type="ChEBI" id="CHEBI:24646"/>
        <dbReference type="ChEBI" id="CHEBI:57597"/>
        <dbReference type="ChEBI" id="CHEBI:57642"/>
        <dbReference type="ChEBI" id="CHEBI:132124"/>
        <dbReference type="EC" id="1.1.5.3"/>
    </reaction>
</comment>
<dbReference type="InterPro" id="IPR038299">
    <property type="entry name" value="DAO_C_sf"/>
</dbReference>
<dbReference type="RefSeq" id="WP_035549619.1">
    <property type="nucleotide sequence ID" value="NZ_AWFH01000006.1"/>
</dbReference>
<dbReference type="Pfam" id="PF16901">
    <property type="entry name" value="DAO_C"/>
    <property type="match status" value="1"/>
</dbReference>
<dbReference type="Proteomes" id="UP000024547">
    <property type="component" value="Unassembled WGS sequence"/>
</dbReference>
<evidence type="ECO:0000256" key="2">
    <source>
        <dbReference type="ARBA" id="ARBA00007330"/>
    </source>
</evidence>
<dbReference type="OrthoDB" id="9766796at2"/>
<dbReference type="PROSITE" id="PS00978">
    <property type="entry name" value="FAD_G3PDH_2"/>
    <property type="match status" value="1"/>
</dbReference>
<keyword evidence="5 6" id="KW-0560">Oxidoreductase</keyword>
<feature type="domain" description="FAD dependent oxidoreductase" evidence="7">
    <location>
        <begin position="3"/>
        <end position="357"/>
    </location>
</feature>
<evidence type="ECO:0000259" key="8">
    <source>
        <dbReference type="Pfam" id="PF16901"/>
    </source>
</evidence>
<dbReference type="NCBIfam" id="NF008899">
    <property type="entry name" value="PRK12266.1"/>
    <property type="match status" value="1"/>
</dbReference>
<dbReference type="AlphaFoldDB" id="A0A059E6F3"/>
<evidence type="ECO:0000313" key="9">
    <source>
        <dbReference type="EMBL" id="KCZ63499.1"/>
    </source>
</evidence>
<dbReference type="PATRIC" id="fig|1280948.3.peg.1133"/>
<dbReference type="EC" id="1.1.5.3" evidence="6"/>
<dbReference type="GO" id="GO:0009331">
    <property type="term" value="C:glycerol-3-phosphate dehydrogenase (FAD) complex"/>
    <property type="evidence" value="ECO:0007669"/>
    <property type="project" value="UniProtKB-UniRule"/>
</dbReference>
<dbReference type="InterPro" id="IPR031656">
    <property type="entry name" value="DAO_C"/>
</dbReference>
<dbReference type="PANTHER" id="PTHR11985:SF15">
    <property type="entry name" value="GLYCEROL-3-PHOSPHATE DEHYDROGENASE, MITOCHONDRIAL"/>
    <property type="match status" value="1"/>
</dbReference>
<evidence type="ECO:0000259" key="7">
    <source>
        <dbReference type="Pfam" id="PF01266"/>
    </source>
</evidence>
<name>A0A059E6F3_9PROT</name>
<keyword evidence="10" id="KW-1185">Reference proteome</keyword>
<dbReference type="PROSITE" id="PS00977">
    <property type="entry name" value="FAD_G3PDH_1"/>
    <property type="match status" value="1"/>
</dbReference>
<dbReference type="Gene3D" id="6.10.250.1890">
    <property type="match status" value="1"/>
</dbReference>
<keyword evidence="3 6" id="KW-0285">Flavoprotein</keyword>
<keyword evidence="4" id="KW-0274">FAD</keyword>
<dbReference type="InterPro" id="IPR000447">
    <property type="entry name" value="G3P_DH_FAD-dep"/>
</dbReference>
<gene>
    <name evidence="9" type="ORF">HY36_14485</name>
</gene>
<dbReference type="GO" id="GO:0046168">
    <property type="term" value="P:glycerol-3-phosphate catabolic process"/>
    <property type="evidence" value="ECO:0007669"/>
    <property type="project" value="TreeGrafter"/>
</dbReference>
<reference evidence="9 10" key="1">
    <citation type="journal article" date="2014" name="Antonie Van Leeuwenhoek">
        <title>Hyphomonas beringensis sp. nov. and Hyphomonas chukchiensis sp. nov., isolated from surface seawater of the Bering Sea and Chukchi Sea.</title>
        <authorList>
            <person name="Li C."/>
            <person name="Lai Q."/>
            <person name="Li G."/>
            <person name="Dong C."/>
            <person name="Wang J."/>
            <person name="Liao Y."/>
            <person name="Shao Z."/>
        </authorList>
    </citation>
    <scope>NUCLEOTIDE SEQUENCE [LARGE SCALE GENOMIC DNA]</scope>
    <source>
        <strain evidence="9 10">22II1-22F38</strain>
    </source>
</reference>
<dbReference type="NCBIfam" id="NF009906">
    <property type="entry name" value="PRK13369.1"/>
    <property type="match status" value="1"/>
</dbReference>
<evidence type="ECO:0000256" key="5">
    <source>
        <dbReference type="ARBA" id="ARBA00023002"/>
    </source>
</evidence>
<dbReference type="Pfam" id="PF01266">
    <property type="entry name" value="DAO"/>
    <property type="match status" value="1"/>
</dbReference>
<feature type="domain" description="Alpha-glycerophosphate oxidase C-terminal" evidence="8">
    <location>
        <begin position="380"/>
        <end position="481"/>
    </location>
</feature>
<proteinExistence type="inferred from homology"/>